<reference evidence="1 2" key="1">
    <citation type="submission" date="2018-06" db="EMBL/GenBank/DDBJ databases">
        <authorList>
            <consortium name="Pathogen Informatics"/>
            <person name="Doyle S."/>
        </authorList>
    </citation>
    <scope>NUCLEOTIDE SEQUENCE [LARGE SCALE GENOMIC DNA]</scope>
    <source>
        <strain evidence="1 2">NCTC9601</strain>
    </source>
</reference>
<keyword evidence="1" id="KW-0489">Methyltransferase</keyword>
<dbReference type="Proteomes" id="UP000251123">
    <property type="component" value="Unassembled WGS sequence"/>
</dbReference>
<proteinExistence type="predicted"/>
<sequence length="81" mass="8731">MPISRITPIICAGRYVIPRPGTLIIGDNVVRDGEVVNPQSADERVQGVRQFIEMMGAEPRLTATALQTVGTKAGTALLWRG</sequence>
<organism evidence="1 2">
    <name type="scientific">Klebsiella pneumoniae</name>
    <dbReference type="NCBI Taxonomy" id="573"/>
    <lineage>
        <taxon>Bacteria</taxon>
        <taxon>Pseudomonadati</taxon>
        <taxon>Pseudomonadota</taxon>
        <taxon>Gammaproteobacteria</taxon>
        <taxon>Enterobacterales</taxon>
        <taxon>Enterobacteriaceae</taxon>
        <taxon>Klebsiella/Raoultella group</taxon>
        <taxon>Klebsiella</taxon>
        <taxon>Klebsiella pneumoniae complex</taxon>
    </lineage>
</organism>
<dbReference type="InterPro" id="IPR029063">
    <property type="entry name" value="SAM-dependent_MTases_sf"/>
</dbReference>
<dbReference type="GO" id="GO:0032259">
    <property type="term" value="P:methylation"/>
    <property type="evidence" value="ECO:0007669"/>
    <property type="project" value="UniProtKB-KW"/>
</dbReference>
<dbReference type="EMBL" id="UASN01000008">
    <property type="protein sequence ID" value="SPX53142.1"/>
    <property type="molecule type" value="Genomic_DNA"/>
</dbReference>
<name>A0A2X1Q9N4_KLEPN</name>
<dbReference type="Gene3D" id="3.40.50.150">
    <property type="entry name" value="Vaccinia Virus protein VP39"/>
    <property type="match status" value="1"/>
</dbReference>
<evidence type="ECO:0000313" key="2">
    <source>
        <dbReference type="Proteomes" id="UP000251123"/>
    </source>
</evidence>
<evidence type="ECO:0000313" key="1">
    <source>
        <dbReference type="EMBL" id="SPX53142.1"/>
    </source>
</evidence>
<gene>
    <name evidence="1" type="ORF">NCTC9601_00675</name>
</gene>
<dbReference type="GO" id="GO:0008168">
    <property type="term" value="F:methyltransferase activity"/>
    <property type="evidence" value="ECO:0007669"/>
    <property type="project" value="UniProtKB-KW"/>
</dbReference>
<keyword evidence="1" id="KW-0808">Transferase</keyword>
<protein>
    <submittedName>
        <fullName evidence="1">O-methyltransferase</fullName>
    </submittedName>
</protein>
<accession>A0A2X1Q9N4</accession>
<dbReference type="AlphaFoldDB" id="A0A2X1Q9N4"/>